<name>A0AC61PKB9_9FIRM</name>
<evidence type="ECO:0000313" key="2">
    <source>
        <dbReference type="Proteomes" id="UP000192328"/>
    </source>
</evidence>
<accession>A0AC61PKB9</accession>
<evidence type="ECO:0000313" key="1">
    <source>
        <dbReference type="EMBL" id="SMC52026.1"/>
    </source>
</evidence>
<gene>
    <name evidence="1" type="ORF">SAMN06297397_1198</name>
</gene>
<reference evidence="1" key="1">
    <citation type="submission" date="2017-04" db="EMBL/GenBank/DDBJ databases">
        <authorList>
            <person name="Varghese N."/>
            <person name="Submissions S."/>
        </authorList>
    </citation>
    <scope>NUCLEOTIDE SEQUENCE</scope>
    <source>
        <strain evidence="1">WTE2008</strain>
    </source>
</reference>
<dbReference type="EMBL" id="FWXZ01000002">
    <property type="protein sequence ID" value="SMC52026.1"/>
    <property type="molecule type" value="Genomic_DNA"/>
</dbReference>
<organism evidence="1 2">
    <name type="scientific">Aristaeella lactis</name>
    <dbReference type="NCBI Taxonomy" id="3046383"/>
    <lineage>
        <taxon>Bacteria</taxon>
        <taxon>Bacillati</taxon>
        <taxon>Bacillota</taxon>
        <taxon>Clostridia</taxon>
        <taxon>Eubacteriales</taxon>
        <taxon>Aristaeellaceae</taxon>
        <taxon>Aristaeella</taxon>
    </lineage>
</organism>
<protein>
    <submittedName>
        <fullName evidence="1">Uncharacterized protein</fullName>
    </submittedName>
</protein>
<sequence length="129" mass="14595">MYELDGFIAFNFDVGVASASITPNGITFNRSVIMKLDYPEYVVLLINPETKQIAIKACTADTPLATPFYKTQEDGKAVRSVRWNSRDLLNSISELMNWDLKEMPHRVEGRLLSQGNTMIFDLTKATDMK</sequence>
<proteinExistence type="predicted"/>
<keyword evidence="2" id="KW-1185">Reference proteome</keyword>
<comment type="caution">
    <text evidence="1">The sequence shown here is derived from an EMBL/GenBank/DDBJ whole genome shotgun (WGS) entry which is preliminary data.</text>
</comment>
<dbReference type="Proteomes" id="UP000192328">
    <property type="component" value="Unassembled WGS sequence"/>
</dbReference>